<evidence type="ECO:0000256" key="5">
    <source>
        <dbReference type="PROSITE-ProRule" id="PRU01248"/>
    </source>
</evidence>
<gene>
    <name evidence="8" type="ORF">B0F89_1011</name>
</gene>
<dbReference type="Pfam" id="PF14659">
    <property type="entry name" value="Phage_int_SAM_3"/>
    <property type="match status" value="1"/>
</dbReference>
<evidence type="ECO:0000259" key="7">
    <source>
        <dbReference type="PROSITE" id="PS51900"/>
    </source>
</evidence>
<dbReference type="InterPro" id="IPR002104">
    <property type="entry name" value="Integrase_catalytic"/>
</dbReference>
<dbReference type="InterPro" id="IPR011010">
    <property type="entry name" value="DNA_brk_join_enz"/>
</dbReference>
<evidence type="ECO:0000256" key="2">
    <source>
        <dbReference type="ARBA" id="ARBA00022908"/>
    </source>
</evidence>
<dbReference type="SUPFAM" id="SSF56349">
    <property type="entry name" value="DNA breaking-rejoining enzymes"/>
    <property type="match status" value="1"/>
</dbReference>
<reference evidence="8 9" key="1">
    <citation type="submission" date="2018-02" db="EMBL/GenBank/DDBJ databases">
        <title>Subsurface microbial communities from deep shales in Ohio and West Virginia, USA.</title>
        <authorList>
            <person name="Wrighton K."/>
        </authorList>
    </citation>
    <scope>NUCLEOTIDE SEQUENCE [LARGE SCALE GENOMIC DNA]</scope>
    <source>
        <strain evidence="8 9">MARC-MIP3H16</strain>
    </source>
</reference>
<dbReference type="PROSITE" id="PS51900">
    <property type="entry name" value="CB"/>
    <property type="match status" value="1"/>
</dbReference>
<comment type="similarity">
    <text evidence="1">Belongs to the 'phage' integrase family.</text>
</comment>
<keyword evidence="2" id="KW-0229">DNA integration</keyword>
<keyword evidence="4" id="KW-0233">DNA recombination</keyword>
<evidence type="ECO:0000313" key="8">
    <source>
        <dbReference type="EMBL" id="PPK62803.1"/>
    </source>
</evidence>
<dbReference type="RefSeq" id="WP_104411514.1">
    <property type="nucleotide sequence ID" value="NZ_PTIW01000001.1"/>
</dbReference>
<accession>A0AB36ZZB6</accession>
<proteinExistence type="inferred from homology"/>
<dbReference type="EMBL" id="PTIW01000001">
    <property type="protein sequence ID" value="PPK62803.1"/>
    <property type="molecule type" value="Genomic_DNA"/>
</dbReference>
<evidence type="ECO:0000256" key="1">
    <source>
        <dbReference type="ARBA" id="ARBA00008857"/>
    </source>
</evidence>
<dbReference type="InterPro" id="IPR013762">
    <property type="entry name" value="Integrase-like_cat_sf"/>
</dbReference>
<sequence length="251" mass="29650">MAKSNKREKVHYLDFTFTIFEKYNKWQISFYPVKGEPPKKKTTGLEATASNLIIVKREIIPSIVEYLTGKVEISVQKEDLCVQEWAEEFFIVHKDKVRPHVYKRNLGHYNNHVKPYFGDKLLHLVKPIDIEKWQNKLLKNFKHLTVQKYRSIFLSIFDYAVKNEVVESNPIRKVESPKTIEKVTMHDDEEDDIFPFSEAEIKTLLEKTDGYLKNFIMLMYATGMRPGEIIALKWGDIDFDKKQINIYKTIV</sequence>
<dbReference type="AlphaFoldDB" id="A0AB36ZZB6"/>
<evidence type="ECO:0000256" key="3">
    <source>
        <dbReference type="ARBA" id="ARBA00023125"/>
    </source>
</evidence>
<dbReference type="GO" id="GO:0003677">
    <property type="term" value="F:DNA binding"/>
    <property type="evidence" value="ECO:0007669"/>
    <property type="project" value="UniProtKB-UniRule"/>
</dbReference>
<dbReference type="GO" id="GO:0015074">
    <property type="term" value="P:DNA integration"/>
    <property type="evidence" value="ECO:0007669"/>
    <property type="project" value="UniProtKB-KW"/>
</dbReference>
<keyword evidence="3 5" id="KW-0238">DNA-binding</keyword>
<dbReference type="Proteomes" id="UP000239861">
    <property type="component" value="Unassembled WGS sequence"/>
</dbReference>
<feature type="domain" description="Tyr recombinase" evidence="6">
    <location>
        <begin position="191"/>
        <end position="251"/>
    </location>
</feature>
<dbReference type="InterPro" id="IPR004107">
    <property type="entry name" value="Integrase_SAM-like_N"/>
</dbReference>
<organism evidence="8 9">
    <name type="scientific">Malaciobacter marinus</name>
    <dbReference type="NCBI Taxonomy" id="505249"/>
    <lineage>
        <taxon>Bacteria</taxon>
        <taxon>Pseudomonadati</taxon>
        <taxon>Campylobacterota</taxon>
        <taxon>Epsilonproteobacteria</taxon>
        <taxon>Campylobacterales</taxon>
        <taxon>Arcobacteraceae</taxon>
        <taxon>Malaciobacter</taxon>
    </lineage>
</organism>
<dbReference type="InterPro" id="IPR044068">
    <property type="entry name" value="CB"/>
</dbReference>
<dbReference type="Gene3D" id="1.10.150.130">
    <property type="match status" value="1"/>
</dbReference>
<dbReference type="Gene3D" id="1.10.443.10">
    <property type="entry name" value="Intergrase catalytic core"/>
    <property type="match status" value="1"/>
</dbReference>
<protein>
    <submittedName>
        <fullName evidence="8">Phage integrase family protein</fullName>
    </submittedName>
</protein>
<dbReference type="InterPro" id="IPR050808">
    <property type="entry name" value="Phage_Integrase"/>
</dbReference>
<comment type="caution">
    <text evidence="8">The sequence shown here is derived from an EMBL/GenBank/DDBJ whole genome shotgun (WGS) entry which is preliminary data.</text>
</comment>
<dbReference type="PANTHER" id="PTHR30629:SF2">
    <property type="entry name" value="PROPHAGE INTEGRASE INTS-RELATED"/>
    <property type="match status" value="1"/>
</dbReference>
<dbReference type="GO" id="GO:0006310">
    <property type="term" value="P:DNA recombination"/>
    <property type="evidence" value="ECO:0007669"/>
    <property type="project" value="UniProtKB-KW"/>
</dbReference>
<dbReference type="PANTHER" id="PTHR30629">
    <property type="entry name" value="PROPHAGE INTEGRASE"/>
    <property type="match status" value="1"/>
</dbReference>
<dbReference type="PROSITE" id="PS51898">
    <property type="entry name" value="TYR_RECOMBINASE"/>
    <property type="match status" value="1"/>
</dbReference>
<evidence type="ECO:0000256" key="4">
    <source>
        <dbReference type="ARBA" id="ARBA00023172"/>
    </source>
</evidence>
<evidence type="ECO:0000259" key="6">
    <source>
        <dbReference type="PROSITE" id="PS51898"/>
    </source>
</evidence>
<evidence type="ECO:0000313" key="9">
    <source>
        <dbReference type="Proteomes" id="UP000239861"/>
    </source>
</evidence>
<feature type="domain" description="Core-binding (CB)" evidence="7">
    <location>
        <begin position="80"/>
        <end position="161"/>
    </location>
</feature>
<name>A0AB36ZZB6_9BACT</name>
<dbReference type="Pfam" id="PF00589">
    <property type="entry name" value="Phage_integrase"/>
    <property type="match status" value="1"/>
</dbReference>
<dbReference type="InterPro" id="IPR010998">
    <property type="entry name" value="Integrase_recombinase_N"/>
</dbReference>